<dbReference type="EMBL" id="BPLR01020032">
    <property type="protein sequence ID" value="GIX74140.1"/>
    <property type="molecule type" value="Genomic_DNA"/>
</dbReference>
<gene>
    <name evidence="1" type="ORF">CEXT_709291</name>
</gene>
<accession>A0AAV4MP34</accession>
<proteinExistence type="predicted"/>
<name>A0AAV4MP34_CAEEX</name>
<evidence type="ECO:0000313" key="2">
    <source>
        <dbReference type="Proteomes" id="UP001054945"/>
    </source>
</evidence>
<comment type="caution">
    <text evidence="1">The sequence shown here is derived from an EMBL/GenBank/DDBJ whole genome shotgun (WGS) entry which is preliminary data.</text>
</comment>
<dbReference type="Proteomes" id="UP001054945">
    <property type="component" value="Unassembled WGS sequence"/>
</dbReference>
<dbReference type="AlphaFoldDB" id="A0AAV4MP34"/>
<sequence length="116" mass="13110">MAAADAPEKAVAALCNYETVHCQLADALSKTHVFVSRKVCQLLYELLYMSLSHHWLICDINCINQAQLWWCDQRSVAFVDPDDTKWMGGPLGTGCHCKRAAEVMRLRSFKKQHLAS</sequence>
<reference evidence="1 2" key="1">
    <citation type="submission" date="2021-06" db="EMBL/GenBank/DDBJ databases">
        <title>Caerostris extrusa draft genome.</title>
        <authorList>
            <person name="Kono N."/>
            <person name="Arakawa K."/>
        </authorList>
    </citation>
    <scope>NUCLEOTIDE SEQUENCE [LARGE SCALE GENOMIC DNA]</scope>
</reference>
<organism evidence="1 2">
    <name type="scientific">Caerostris extrusa</name>
    <name type="common">Bark spider</name>
    <name type="synonym">Caerostris bankana</name>
    <dbReference type="NCBI Taxonomy" id="172846"/>
    <lineage>
        <taxon>Eukaryota</taxon>
        <taxon>Metazoa</taxon>
        <taxon>Ecdysozoa</taxon>
        <taxon>Arthropoda</taxon>
        <taxon>Chelicerata</taxon>
        <taxon>Arachnida</taxon>
        <taxon>Araneae</taxon>
        <taxon>Araneomorphae</taxon>
        <taxon>Entelegynae</taxon>
        <taxon>Araneoidea</taxon>
        <taxon>Araneidae</taxon>
        <taxon>Caerostris</taxon>
    </lineage>
</organism>
<evidence type="ECO:0000313" key="1">
    <source>
        <dbReference type="EMBL" id="GIX74140.1"/>
    </source>
</evidence>
<protein>
    <submittedName>
        <fullName evidence="1">Uncharacterized protein</fullName>
    </submittedName>
</protein>
<keyword evidence="2" id="KW-1185">Reference proteome</keyword>